<keyword evidence="1" id="KW-0812">Transmembrane</keyword>
<dbReference type="SMART" id="SM00267">
    <property type="entry name" value="GGDEF"/>
    <property type="match status" value="1"/>
</dbReference>
<feature type="transmembrane region" description="Helical" evidence="1">
    <location>
        <begin position="88"/>
        <end position="110"/>
    </location>
</feature>
<evidence type="ECO:0000313" key="4">
    <source>
        <dbReference type="Proteomes" id="UP001152876"/>
    </source>
</evidence>
<feature type="transmembrane region" description="Helical" evidence="1">
    <location>
        <begin position="122"/>
        <end position="145"/>
    </location>
</feature>
<feature type="transmembrane region" description="Helical" evidence="1">
    <location>
        <begin position="28"/>
        <end position="52"/>
    </location>
</feature>
<feature type="transmembrane region" description="Helical" evidence="1">
    <location>
        <begin position="151"/>
        <end position="171"/>
    </location>
</feature>
<organism evidence="3 4">
    <name type="scientific">Hydrogenophaga taeniospiralis CCUG 15921</name>
    <dbReference type="NCBI Taxonomy" id="1281780"/>
    <lineage>
        <taxon>Bacteria</taxon>
        <taxon>Pseudomonadati</taxon>
        <taxon>Pseudomonadota</taxon>
        <taxon>Betaproteobacteria</taxon>
        <taxon>Burkholderiales</taxon>
        <taxon>Comamonadaceae</taxon>
        <taxon>Hydrogenophaga</taxon>
    </lineage>
</organism>
<name>A0A9X4SFR9_9BURK</name>
<evidence type="ECO:0000313" key="3">
    <source>
        <dbReference type="EMBL" id="MDG5976276.1"/>
    </source>
</evidence>
<dbReference type="AlphaFoldDB" id="A0A9X4SFR9"/>
<dbReference type="EMBL" id="AOGK01000011">
    <property type="protein sequence ID" value="MDG5976276.1"/>
    <property type="molecule type" value="Genomic_DNA"/>
</dbReference>
<accession>A0A9X4SFR9</accession>
<dbReference type="SUPFAM" id="SSF55073">
    <property type="entry name" value="Nucleotide cyclase"/>
    <property type="match status" value="1"/>
</dbReference>
<dbReference type="Gene3D" id="3.30.70.270">
    <property type="match status" value="1"/>
</dbReference>
<proteinExistence type="predicted"/>
<dbReference type="Proteomes" id="UP001152876">
    <property type="component" value="Unassembled WGS sequence"/>
</dbReference>
<dbReference type="Pfam" id="PF00990">
    <property type="entry name" value="GGDEF"/>
    <property type="match status" value="1"/>
</dbReference>
<sequence>MLGGLLTLAGLALADVLGNRSIGSARNLMFVVVTGAASVVMTGLPEVFFPALPEPLLRVLKAGLGPLAGAMGLYFVGTWLGGVREDGLVHRLTTTGGIVLAVVALALALVATQTDREHFRPLLIAAAAVNLVPVLMAMVAVIRAAQLGDPMARWMALAIVCLGAMVSGHYLHGLQVPGLGLGTQLFTATVTVVFFLIASVLGLLRNRQNRLLARLSRLQAGADPATALPTGSALLTHVEHAFWRTARQHNECTVVCLYLSNLYELAESAGGSVEHQILVTVAARIRRAAGFRCVVGLYHPRCFVVVISADRHQPPVGEVVARLRSMVAQPLTVQSDKQTHHAFLPSLGIGVVTLDPTHAKPMDVLNNAERQALAKVRGPERASEHDIATAPAPL</sequence>
<dbReference type="InterPro" id="IPR029787">
    <property type="entry name" value="Nucleotide_cyclase"/>
</dbReference>
<protein>
    <submittedName>
        <fullName evidence="3">Diguanylate cyclase/phosphodiesterase with PAS/PAC sensor</fullName>
    </submittedName>
</protein>
<dbReference type="InterPro" id="IPR043128">
    <property type="entry name" value="Rev_trsase/Diguanyl_cyclase"/>
</dbReference>
<feature type="transmembrane region" description="Helical" evidence="1">
    <location>
        <begin position="64"/>
        <end position="82"/>
    </location>
</feature>
<gene>
    <name evidence="3" type="ORF">H010_13511</name>
</gene>
<keyword evidence="1" id="KW-0472">Membrane</keyword>
<evidence type="ECO:0000259" key="2">
    <source>
        <dbReference type="SMART" id="SM00267"/>
    </source>
</evidence>
<keyword evidence="4" id="KW-1185">Reference proteome</keyword>
<comment type="caution">
    <text evidence="3">The sequence shown here is derived from an EMBL/GenBank/DDBJ whole genome shotgun (WGS) entry which is preliminary data.</text>
</comment>
<feature type="domain" description="GGDEF" evidence="2">
    <location>
        <begin position="208"/>
        <end position="385"/>
    </location>
</feature>
<evidence type="ECO:0000256" key="1">
    <source>
        <dbReference type="SAM" id="Phobius"/>
    </source>
</evidence>
<keyword evidence="1" id="KW-1133">Transmembrane helix</keyword>
<reference evidence="3" key="1">
    <citation type="submission" date="2013-01" db="EMBL/GenBank/DDBJ databases">
        <title>Genome draft of Hydrogenophaga taeniospiralis 2K1.</title>
        <authorList>
            <person name="Gomila M."/>
            <person name="Lalucat J."/>
        </authorList>
    </citation>
    <scope>NUCLEOTIDE SEQUENCE</scope>
    <source>
        <strain evidence="3">CCUG 15921</strain>
    </source>
</reference>
<dbReference type="InterPro" id="IPR000160">
    <property type="entry name" value="GGDEF_dom"/>
</dbReference>
<feature type="transmembrane region" description="Helical" evidence="1">
    <location>
        <begin position="183"/>
        <end position="204"/>
    </location>
</feature>